<keyword evidence="1" id="KW-0805">Transcription regulation</keyword>
<dbReference type="PANTHER" id="PTHR43280">
    <property type="entry name" value="ARAC-FAMILY TRANSCRIPTIONAL REGULATOR"/>
    <property type="match status" value="1"/>
</dbReference>
<dbReference type="SUPFAM" id="SSF46689">
    <property type="entry name" value="Homeodomain-like"/>
    <property type="match status" value="1"/>
</dbReference>
<feature type="transmembrane region" description="Helical" evidence="4">
    <location>
        <begin position="64"/>
        <end position="84"/>
    </location>
</feature>
<dbReference type="AlphaFoldDB" id="A0A7J5A7V9"/>
<dbReference type="InterPro" id="IPR018060">
    <property type="entry name" value="HTH_AraC"/>
</dbReference>
<proteinExistence type="predicted"/>
<dbReference type="GO" id="GO:0003700">
    <property type="term" value="F:DNA-binding transcription factor activity"/>
    <property type="evidence" value="ECO:0007669"/>
    <property type="project" value="InterPro"/>
</dbReference>
<dbReference type="Proteomes" id="UP000467305">
    <property type="component" value="Unassembled WGS sequence"/>
</dbReference>
<keyword evidence="7" id="KW-1185">Reference proteome</keyword>
<evidence type="ECO:0000256" key="1">
    <source>
        <dbReference type="ARBA" id="ARBA00023015"/>
    </source>
</evidence>
<protein>
    <submittedName>
        <fullName evidence="6">AraC family transcriptional regulator</fullName>
    </submittedName>
</protein>
<accession>A0A7J5A7V9</accession>
<dbReference type="OrthoDB" id="6283866at2"/>
<dbReference type="InterPro" id="IPR009057">
    <property type="entry name" value="Homeodomain-like_sf"/>
</dbReference>
<organism evidence="6 7">
    <name type="scientific">Tenacibaculum aiptasiae</name>
    <dbReference type="NCBI Taxonomy" id="426481"/>
    <lineage>
        <taxon>Bacteria</taxon>
        <taxon>Pseudomonadati</taxon>
        <taxon>Bacteroidota</taxon>
        <taxon>Flavobacteriia</taxon>
        <taxon>Flavobacteriales</taxon>
        <taxon>Flavobacteriaceae</taxon>
        <taxon>Tenacibaculum</taxon>
    </lineage>
</organism>
<feature type="transmembrane region" description="Helical" evidence="4">
    <location>
        <begin position="96"/>
        <end position="117"/>
    </location>
</feature>
<dbReference type="Gene3D" id="1.10.10.60">
    <property type="entry name" value="Homeodomain-like"/>
    <property type="match status" value="2"/>
</dbReference>
<sequence length="351" mass="41173">MTNQLLFLLSAIGGLNGILLSAYFAFFIKNRNRSTYFLSALILALSIRITKSAFLFINRNIFEFFIEFGLIACALIGPFLYLYIKETKRTTVAKKSYTWLWHVIPAIVIMVVWFYFYPYKKNKGKLWGLGFMSFGYLLYTQWFIYILISGYLIKDSLKKLFSKNEKLTDKEFWLVNLVLGIGIVWLAYKTVNYTSYIVGALSFSFIFYLSLVIWFMRRKKATIFFEEEEKYKFSLISDEEAVLIKKKLSEVFKEKTLFRNHTVKLKDLAKEINVTPHQLSQFLNNNLQKSFNQYINEFRVEEAKKILKTNNSFTLEAIGYEVGFSSNTTFYAAFKKVTGSTPAKYRKQFKA</sequence>
<name>A0A7J5A7V9_9FLAO</name>
<dbReference type="PROSITE" id="PS01124">
    <property type="entry name" value="HTH_ARAC_FAMILY_2"/>
    <property type="match status" value="1"/>
</dbReference>
<evidence type="ECO:0000313" key="6">
    <source>
        <dbReference type="EMBL" id="KAB1153219.1"/>
    </source>
</evidence>
<dbReference type="RefSeq" id="WP_150901474.1">
    <property type="nucleotide sequence ID" value="NZ_WAAU01000037.1"/>
</dbReference>
<evidence type="ECO:0000256" key="2">
    <source>
        <dbReference type="ARBA" id="ARBA00023125"/>
    </source>
</evidence>
<dbReference type="PROSITE" id="PS00041">
    <property type="entry name" value="HTH_ARAC_FAMILY_1"/>
    <property type="match status" value="1"/>
</dbReference>
<feature type="transmembrane region" description="Helical" evidence="4">
    <location>
        <begin position="172"/>
        <end position="188"/>
    </location>
</feature>
<gene>
    <name evidence="6" type="ORF">F7018_17895</name>
</gene>
<feature type="transmembrane region" description="Helical" evidence="4">
    <location>
        <begin position="35"/>
        <end position="58"/>
    </location>
</feature>
<reference evidence="6 7" key="1">
    <citation type="submission" date="2019-09" db="EMBL/GenBank/DDBJ databases">
        <authorList>
            <person name="Cao W.R."/>
        </authorList>
    </citation>
    <scope>NUCLEOTIDE SEQUENCE [LARGE SCALE GENOMIC DNA]</scope>
    <source>
        <strain evidence="7">a4</strain>
    </source>
</reference>
<dbReference type="SMART" id="SM00342">
    <property type="entry name" value="HTH_ARAC"/>
    <property type="match status" value="1"/>
</dbReference>
<keyword evidence="4" id="KW-0472">Membrane</keyword>
<comment type="caution">
    <text evidence="6">The sequence shown here is derived from an EMBL/GenBank/DDBJ whole genome shotgun (WGS) entry which is preliminary data.</text>
</comment>
<feature type="transmembrane region" description="Helical" evidence="4">
    <location>
        <begin position="6"/>
        <end position="28"/>
    </location>
</feature>
<feature type="transmembrane region" description="Helical" evidence="4">
    <location>
        <begin position="129"/>
        <end position="152"/>
    </location>
</feature>
<dbReference type="PANTHER" id="PTHR43280:SF29">
    <property type="entry name" value="ARAC-FAMILY TRANSCRIPTIONAL REGULATOR"/>
    <property type="match status" value="1"/>
</dbReference>
<evidence type="ECO:0000313" key="7">
    <source>
        <dbReference type="Proteomes" id="UP000467305"/>
    </source>
</evidence>
<dbReference type="EMBL" id="WAAU01000037">
    <property type="protein sequence ID" value="KAB1153219.1"/>
    <property type="molecule type" value="Genomic_DNA"/>
</dbReference>
<keyword evidence="4" id="KW-1133">Transmembrane helix</keyword>
<evidence type="ECO:0000256" key="3">
    <source>
        <dbReference type="ARBA" id="ARBA00023163"/>
    </source>
</evidence>
<keyword evidence="2" id="KW-0238">DNA-binding</keyword>
<feature type="domain" description="HTH araC/xylS-type" evidence="5">
    <location>
        <begin position="246"/>
        <end position="348"/>
    </location>
</feature>
<keyword evidence="4" id="KW-0812">Transmembrane</keyword>
<dbReference type="InterPro" id="IPR018062">
    <property type="entry name" value="HTH_AraC-typ_CS"/>
</dbReference>
<feature type="transmembrane region" description="Helical" evidence="4">
    <location>
        <begin position="194"/>
        <end position="216"/>
    </location>
</feature>
<dbReference type="GO" id="GO:0043565">
    <property type="term" value="F:sequence-specific DNA binding"/>
    <property type="evidence" value="ECO:0007669"/>
    <property type="project" value="InterPro"/>
</dbReference>
<evidence type="ECO:0000259" key="5">
    <source>
        <dbReference type="PROSITE" id="PS01124"/>
    </source>
</evidence>
<dbReference type="Pfam" id="PF12833">
    <property type="entry name" value="HTH_18"/>
    <property type="match status" value="1"/>
</dbReference>
<keyword evidence="3" id="KW-0804">Transcription</keyword>
<evidence type="ECO:0000256" key="4">
    <source>
        <dbReference type="SAM" id="Phobius"/>
    </source>
</evidence>